<sequence>MNTRDVVKRFTNSELIVMHDCTLKHRGRHGSEVLEFLDYLLDLLADEIQQRDLG</sequence>
<protein>
    <submittedName>
        <fullName evidence="1">Uncharacterized protein</fullName>
    </submittedName>
</protein>
<organism evidence="1 2">
    <name type="scientific">Halobacillus naozhouensis</name>
    <dbReference type="NCBI Taxonomy" id="554880"/>
    <lineage>
        <taxon>Bacteria</taxon>
        <taxon>Bacillati</taxon>
        <taxon>Bacillota</taxon>
        <taxon>Bacilli</taxon>
        <taxon>Bacillales</taxon>
        <taxon>Bacillaceae</taxon>
        <taxon>Halobacillus</taxon>
    </lineage>
</organism>
<accession>A0ABY8IXX9</accession>
<dbReference type="EMBL" id="CP121671">
    <property type="protein sequence ID" value="WFT74063.1"/>
    <property type="molecule type" value="Genomic_DNA"/>
</dbReference>
<gene>
    <name evidence="1" type="ORF">P9989_17065</name>
</gene>
<evidence type="ECO:0000313" key="1">
    <source>
        <dbReference type="EMBL" id="WFT74063.1"/>
    </source>
</evidence>
<name>A0ABY8IXX9_9BACI</name>
<evidence type="ECO:0000313" key="2">
    <source>
        <dbReference type="Proteomes" id="UP001221597"/>
    </source>
</evidence>
<dbReference type="RefSeq" id="WP_283076067.1">
    <property type="nucleotide sequence ID" value="NZ_CP121671.1"/>
</dbReference>
<proteinExistence type="predicted"/>
<reference evidence="1 2" key="1">
    <citation type="submission" date="2023-04" db="EMBL/GenBank/DDBJ databases">
        <title>Genome sequence of Halobacillus naozhouensis KACC 21980.</title>
        <authorList>
            <person name="Kim S."/>
            <person name="Heo J."/>
            <person name="Kwon S.-W."/>
        </authorList>
    </citation>
    <scope>NUCLEOTIDE SEQUENCE [LARGE SCALE GENOMIC DNA]</scope>
    <source>
        <strain evidence="1 2">KCTC 13234</strain>
    </source>
</reference>
<keyword evidence="2" id="KW-1185">Reference proteome</keyword>
<dbReference type="Proteomes" id="UP001221597">
    <property type="component" value="Chromosome"/>
</dbReference>